<dbReference type="Pfam" id="PF00589">
    <property type="entry name" value="Phage_integrase"/>
    <property type="match status" value="1"/>
</dbReference>
<dbReference type="SUPFAM" id="SSF56349">
    <property type="entry name" value="DNA breaking-rejoining enzymes"/>
    <property type="match status" value="1"/>
</dbReference>
<dbReference type="InterPro" id="IPR010998">
    <property type="entry name" value="Integrase_recombinase_N"/>
</dbReference>
<dbReference type="PANTHER" id="PTHR30349:SF41">
    <property type="entry name" value="INTEGRASE_RECOMBINASE PROTEIN MJ0367-RELATED"/>
    <property type="match status" value="1"/>
</dbReference>
<name>A0ABV5AZB9_9BACL</name>
<evidence type="ECO:0000256" key="1">
    <source>
        <dbReference type="ARBA" id="ARBA00008857"/>
    </source>
</evidence>
<dbReference type="InterPro" id="IPR050090">
    <property type="entry name" value="Tyrosine_recombinase_XerCD"/>
</dbReference>
<dbReference type="PROSITE" id="PS51898">
    <property type="entry name" value="TYR_RECOMBINASE"/>
    <property type="match status" value="1"/>
</dbReference>
<dbReference type="Proteomes" id="UP001580346">
    <property type="component" value="Unassembled WGS sequence"/>
</dbReference>
<keyword evidence="4" id="KW-0233">DNA recombination</keyword>
<dbReference type="Gene3D" id="1.10.443.10">
    <property type="entry name" value="Intergrase catalytic core"/>
    <property type="match status" value="1"/>
</dbReference>
<evidence type="ECO:0000256" key="4">
    <source>
        <dbReference type="ARBA" id="ARBA00023172"/>
    </source>
</evidence>
<dbReference type="Pfam" id="PF02899">
    <property type="entry name" value="Phage_int_SAM_1"/>
    <property type="match status" value="1"/>
</dbReference>
<keyword evidence="3" id="KW-0238">DNA-binding</keyword>
<gene>
    <name evidence="6" type="ORF">ACE41H_21475</name>
</gene>
<comment type="similarity">
    <text evidence="1">Belongs to the 'phage' integrase family.</text>
</comment>
<dbReference type="InterPro" id="IPR011010">
    <property type="entry name" value="DNA_brk_join_enz"/>
</dbReference>
<dbReference type="EMBL" id="JBHHMI010000029">
    <property type="protein sequence ID" value="MFB5269335.1"/>
    <property type="molecule type" value="Genomic_DNA"/>
</dbReference>
<proteinExistence type="inferred from homology"/>
<reference evidence="6 7" key="1">
    <citation type="submission" date="2024-09" db="EMBL/GenBank/DDBJ databases">
        <title>Paenibacillus zeirhizospherea sp. nov., isolated from surface of the maize (Zea mays) roots in a horticulture field, Hungary.</title>
        <authorList>
            <person name="Marton D."/>
            <person name="Farkas M."/>
            <person name="Bedics A."/>
            <person name="Toth E."/>
            <person name="Tancsics A."/>
            <person name="Boka K."/>
            <person name="Maroti G."/>
            <person name="Kriszt B."/>
            <person name="Cserhati M."/>
        </authorList>
    </citation>
    <scope>NUCLEOTIDE SEQUENCE [LARGE SCALE GENOMIC DNA]</scope>
    <source>
        <strain evidence="6 7">KCTC 33519</strain>
    </source>
</reference>
<organism evidence="6 7">
    <name type="scientific">Paenibacillus enshidis</name>
    <dbReference type="NCBI Taxonomy" id="1458439"/>
    <lineage>
        <taxon>Bacteria</taxon>
        <taxon>Bacillati</taxon>
        <taxon>Bacillota</taxon>
        <taxon>Bacilli</taxon>
        <taxon>Bacillales</taxon>
        <taxon>Paenibacillaceae</taxon>
        <taxon>Paenibacillus</taxon>
    </lineage>
</organism>
<keyword evidence="2" id="KW-0229">DNA integration</keyword>
<evidence type="ECO:0000313" key="6">
    <source>
        <dbReference type="EMBL" id="MFB5269335.1"/>
    </source>
</evidence>
<dbReference type="PANTHER" id="PTHR30349">
    <property type="entry name" value="PHAGE INTEGRASE-RELATED"/>
    <property type="match status" value="1"/>
</dbReference>
<dbReference type="InterPro" id="IPR002104">
    <property type="entry name" value="Integrase_catalytic"/>
</dbReference>
<sequence>MNEDITSADLSMFILKNELININDNQLVQLLMNRDHYSFVRGKLSAIEDEKGNYDFSQVSNIGMVYLYVHNPEKKRKDKTKEDYVRTLLVFLEYVTAIAKNDIRELSRYDMEVLQTRLEQKYAKSNTLAKKVIVIHSFLTWCFEEDYLKKNIARGLRQVKKNKEEIPERDIEESDLKMAIEFYNDNPKVQSLLLLLASSGMRLNEVRTPGWSDLYYDRRRKRYYLVTRTKRDKIRHVHIKDYVLEVLIEYRKRVGVCTEMNEEDNSPFYPNRFGRYYSLSSLSTFLSEHMAAAGLTTIHGNRVTPHFMRHYFAQMAYSNGAPIDWISETYDHSSPKITKDNYLSRQIKKDHDVSDFVDLAFEPNKTK</sequence>
<dbReference type="InterPro" id="IPR013762">
    <property type="entry name" value="Integrase-like_cat_sf"/>
</dbReference>
<dbReference type="InterPro" id="IPR004107">
    <property type="entry name" value="Integrase_SAM-like_N"/>
</dbReference>
<evidence type="ECO:0000256" key="2">
    <source>
        <dbReference type="ARBA" id="ARBA00022908"/>
    </source>
</evidence>
<dbReference type="RefSeq" id="WP_375357607.1">
    <property type="nucleotide sequence ID" value="NZ_JBHHMI010000029.1"/>
</dbReference>
<protein>
    <submittedName>
        <fullName evidence="6">Tyrosine-type recombinase/integrase</fullName>
    </submittedName>
</protein>
<evidence type="ECO:0000313" key="7">
    <source>
        <dbReference type="Proteomes" id="UP001580346"/>
    </source>
</evidence>
<evidence type="ECO:0000259" key="5">
    <source>
        <dbReference type="PROSITE" id="PS51898"/>
    </source>
</evidence>
<evidence type="ECO:0000256" key="3">
    <source>
        <dbReference type="ARBA" id="ARBA00023125"/>
    </source>
</evidence>
<accession>A0ABV5AZB9</accession>
<keyword evidence="7" id="KW-1185">Reference proteome</keyword>
<dbReference type="Gene3D" id="1.10.150.130">
    <property type="match status" value="1"/>
</dbReference>
<dbReference type="CDD" id="cd00397">
    <property type="entry name" value="DNA_BRE_C"/>
    <property type="match status" value="1"/>
</dbReference>
<feature type="domain" description="Tyr recombinase" evidence="5">
    <location>
        <begin position="161"/>
        <end position="355"/>
    </location>
</feature>
<comment type="caution">
    <text evidence="6">The sequence shown here is derived from an EMBL/GenBank/DDBJ whole genome shotgun (WGS) entry which is preliminary data.</text>
</comment>